<dbReference type="Pfam" id="PF00472">
    <property type="entry name" value="RF-1"/>
    <property type="match status" value="1"/>
</dbReference>
<feature type="region of interest" description="Disordered" evidence="1">
    <location>
        <begin position="124"/>
        <end position="150"/>
    </location>
</feature>
<name>A0A0F7SRK6_PHARH</name>
<evidence type="ECO:0000256" key="1">
    <source>
        <dbReference type="SAM" id="MobiDB-lite"/>
    </source>
</evidence>
<dbReference type="PANTHER" id="PTHR11075:SF54">
    <property type="entry name" value="LARGE RIBOSOMAL SUBUNIT PROTEIN ML62"/>
    <property type="match status" value="1"/>
</dbReference>
<dbReference type="GO" id="GO:0070126">
    <property type="term" value="P:mitochondrial translational termination"/>
    <property type="evidence" value="ECO:0007669"/>
    <property type="project" value="TreeGrafter"/>
</dbReference>
<accession>A0A0F7SRK6</accession>
<proteinExistence type="predicted"/>
<evidence type="ECO:0000259" key="2">
    <source>
        <dbReference type="Pfam" id="PF00472"/>
    </source>
</evidence>
<dbReference type="InterPro" id="IPR052104">
    <property type="entry name" value="Mito_Release_Factor_mL62"/>
</dbReference>
<sequence length="150" mass="16936">MESFKRERLSKSRPGCEVRFDRSGGKGGQNVNKVNTKATLKVNIDQASWIPSSLLSCLRDSPYYAASSNSLLITGSSYRTQSENLQDCFDKIQTHLLSLARPLSPKPTTTAQSQTVQKLIVAQKKRVRVEKDRRSEKKNERRSGKGRDYD</sequence>
<protein>
    <submittedName>
        <fullName evidence="3">Predicted peptidyl-tRNA hydrolase</fullName>
    </submittedName>
</protein>
<feature type="region of interest" description="Disordered" evidence="1">
    <location>
        <begin position="1"/>
        <end position="32"/>
    </location>
</feature>
<dbReference type="AlphaFoldDB" id="A0A0F7SRK6"/>
<organism evidence="3">
    <name type="scientific">Phaffia rhodozyma</name>
    <name type="common">Yeast</name>
    <name type="synonym">Xanthophyllomyces dendrorhous</name>
    <dbReference type="NCBI Taxonomy" id="264483"/>
    <lineage>
        <taxon>Eukaryota</taxon>
        <taxon>Fungi</taxon>
        <taxon>Dikarya</taxon>
        <taxon>Basidiomycota</taxon>
        <taxon>Agaricomycotina</taxon>
        <taxon>Tremellomycetes</taxon>
        <taxon>Cystofilobasidiales</taxon>
        <taxon>Mrakiaceae</taxon>
        <taxon>Phaffia</taxon>
    </lineage>
</organism>
<feature type="domain" description="Prokaryotic-type class I peptide chain release factors" evidence="2">
    <location>
        <begin position="17"/>
        <end position="140"/>
    </location>
</feature>
<keyword evidence="3" id="KW-0378">Hydrolase</keyword>
<reference evidence="3" key="1">
    <citation type="submission" date="2014-08" db="EMBL/GenBank/DDBJ databases">
        <authorList>
            <person name="Sharma Rahul"/>
            <person name="Thines Marco"/>
        </authorList>
    </citation>
    <scope>NUCLEOTIDE SEQUENCE</scope>
</reference>
<dbReference type="InterPro" id="IPR000352">
    <property type="entry name" value="Pep_chain_release_fac_I"/>
</dbReference>
<dbReference type="GO" id="GO:0016150">
    <property type="term" value="F:translation release factor activity, codon nonspecific"/>
    <property type="evidence" value="ECO:0007669"/>
    <property type="project" value="TreeGrafter"/>
</dbReference>
<dbReference type="GO" id="GO:0004045">
    <property type="term" value="F:peptidyl-tRNA hydrolase activity"/>
    <property type="evidence" value="ECO:0007669"/>
    <property type="project" value="TreeGrafter"/>
</dbReference>
<evidence type="ECO:0000313" key="3">
    <source>
        <dbReference type="EMBL" id="CED83145.1"/>
    </source>
</evidence>
<dbReference type="PANTHER" id="PTHR11075">
    <property type="entry name" value="PEPTIDE CHAIN RELEASE FACTOR"/>
    <property type="match status" value="1"/>
</dbReference>
<dbReference type="SUPFAM" id="SSF110916">
    <property type="entry name" value="Peptidyl-tRNA hydrolase domain-like"/>
    <property type="match status" value="1"/>
</dbReference>
<dbReference type="Gene3D" id="3.30.160.20">
    <property type="match status" value="1"/>
</dbReference>
<dbReference type="EMBL" id="LN483142">
    <property type="protein sequence ID" value="CED83145.1"/>
    <property type="molecule type" value="Genomic_DNA"/>
</dbReference>
<dbReference type="GO" id="GO:0005762">
    <property type="term" value="C:mitochondrial large ribosomal subunit"/>
    <property type="evidence" value="ECO:0007669"/>
    <property type="project" value="TreeGrafter"/>
</dbReference>
<feature type="compositionally biased region" description="Basic and acidic residues" evidence="1">
    <location>
        <begin position="1"/>
        <end position="24"/>
    </location>
</feature>
<feature type="compositionally biased region" description="Basic and acidic residues" evidence="1">
    <location>
        <begin position="129"/>
        <end position="150"/>
    </location>
</feature>